<comment type="caution">
    <text evidence="3">The sequence shown here is derived from an EMBL/GenBank/DDBJ whole genome shotgun (WGS) entry which is preliminary data.</text>
</comment>
<proteinExistence type="predicted"/>
<evidence type="ECO:0000256" key="1">
    <source>
        <dbReference type="SAM" id="MobiDB-lite"/>
    </source>
</evidence>
<dbReference type="EMBL" id="QWEG01000009">
    <property type="protein sequence ID" value="RHW38175.1"/>
    <property type="molecule type" value="Genomic_DNA"/>
</dbReference>
<dbReference type="Proteomes" id="UP000284416">
    <property type="component" value="Unassembled WGS sequence"/>
</dbReference>
<accession>A0A417YSE9</accession>
<keyword evidence="4" id="KW-1185">Reference proteome</keyword>
<dbReference type="AlphaFoldDB" id="A0A417YSE9"/>
<feature type="domain" description="Spore coat protein X/V" evidence="2">
    <location>
        <begin position="28"/>
        <end position="82"/>
    </location>
</feature>
<feature type="compositionally biased region" description="Polar residues" evidence="1">
    <location>
        <begin position="1"/>
        <end position="10"/>
    </location>
</feature>
<sequence length="147" mass="16153">MYDRSTTWSALSDEDHPLALGTGKGKQDQEARQRSETSQVSDEIIVIRNSADVTVHSTDTKAALSLQAALQAAIQVVIRLSIADSDKAEKITQELLNSARINQITRQRTIVENSRGVKVTTTDTQIAVNIQVLIQLLLALIVELDIF</sequence>
<feature type="region of interest" description="Disordered" evidence="1">
    <location>
        <begin position="1"/>
        <end position="37"/>
    </location>
</feature>
<evidence type="ECO:0000259" key="2">
    <source>
        <dbReference type="Pfam" id="PF07552"/>
    </source>
</evidence>
<gene>
    <name evidence="3" type="ORF">D1B31_14345</name>
</gene>
<feature type="domain" description="Spore coat protein X/V" evidence="2">
    <location>
        <begin position="89"/>
        <end position="146"/>
    </location>
</feature>
<dbReference type="GO" id="GO:0031160">
    <property type="term" value="C:spore wall"/>
    <property type="evidence" value="ECO:0007669"/>
    <property type="project" value="InterPro"/>
</dbReference>
<reference evidence="3 4" key="1">
    <citation type="journal article" date="2017" name="Int. J. Syst. Evol. Microbiol.">
        <title>Bacillus notoginsengisoli sp. nov., a novel bacterium isolated from the rhizosphere of Panax notoginseng.</title>
        <authorList>
            <person name="Zhang M.Y."/>
            <person name="Cheng J."/>
            <person name="Cai Y."/>
            <person name="Zhang T.Y."/>
            <person name="Wu Y.Y."/>
            <person name="Manikprabhu D."/>
            <person name="Li W.J."/>
            <person name="Zhang Y.X."/>
        </authorList>
    </citation>
    <scope>NUCLEOTIDE SEQUENCE [LARGE SCALE GENOMIC DNA]</scope>
    <source>
        <strain evidence="3 4">JCM 30743</strain>
    </source>
</reference>
<evidence type="ECO:0000313" key="3">
    <source>
        <dbReference type="EMBL" id="RHW38175.1"/>
    </source>
</evidence>
<dbReference type="Pfam" id="PF07552">
    <property type="entry name" value="Coat_X"/>
    <property type="match status" value="2"/>
</dbReference>
<dbReference type="OrthoDB" id="2680713at2"/>
<dbReference type="InterPro" id="IPR011428">
    <property type="entry name" value="Spore_coat_X/V"/>
</dbReference>
<feature type="compositionally biased region" description="Basic and acidic residues" evidence="1">
    <location>
        <begin position="25"/>
        <end position="35"/>
    </location>
</feature>
<evidence type="ECO:0000313" key="4">
    <source>
        <dbReference type="Proteomes" id="UP000284416"/>
    </source>
</evidence>
<organism evidence="3 4">
    <name type="scientific">Neobacillus notoginsengisoli</name>
    <dbReference type="NCBI Taxonomy" id="1578198"/>
    <lineage>
        <taxon>Bacteria</taxon>
        <taxon>Bacillati</taxon>
        <taxon>Bacillota</taxon>
        <taxon>Bacilli</taxon>
        <taxon>Bacillales</taxon>
        <taxon>Bacillaceae</taxon>
        <taxon>Neobacillus</taxon>
    </lineage>
</organism>
<name>A0A417YSE9_9BACI</name>
<keyword evidence="3" id="KW-0946">Virion</keyword>
<keyword evidence="3" id="KW-0167">Capsid protein</keyword>
<protein>
    <submittedName>
        <fullName evidence="3">Spore coat protein</fullName>
    </submittedName>
</protein>
<dbReference type="GO" id="GO:0030435">
    <property type="term" value="P:sporulation resulting in formation of a cellular spore"/>
    <property type="evidence" value="ECO:0007669"/>
    <property type="project" value="InterPro"/>
</dbReference>